<keyword evidence="3" id="KW-1185">Reference proteome</keyword>
<dbReference type="Proteomes" id="UP001487740">
    <property type="component" value="Unassembled WGS sequence"/>
</dbReference>
<gene>
    <name evidence="2" type="ORF">O3P69_014051</name>
</gene>
<evidence type="ECO:0000256" key="1">
    <source>
        <dbReference type="SAM" id="MobiDB-lite"/>
    </source>
</evidence>
<reference evidence="2 3" key="1">
    <citation type="submission" date="2023-03" db="EMBL/GenBank/DDBJ databases">
        <title>High-quality genome of Scylla paramamosain provides insights in environmental adaptation.</title>
        <authorList>
            <person name="Zhang L."/>
        </authorList>
    </citation>
    <scope>NUCLEOTIDE SEQUENCE [LARGE SCALE GENOMIC DNA]</scope>
    <source>
        <strain evidence="2">LZ_2023a</strain>
        <tissue evidence="2">Muscle</tissue>
    </source>
</reference>
<name>A0AAW0SS56_SCYPA</name>
<dbReference type="EMBL" id="JARAKH010000047">
    <property type="protein sequence ID" value="KAK8377831.1"/>
    <property type="molecule type" value="Genomic_DNA"/>
</dbReference>
<evidence type="ECO:0000313" key="2">
    <source>
        <dbReference type="EMBL" id="KAK8377831.1"/>
    </source>
</evidence>
<organism evidence="2 3">
    <name type="scientific">Scylla paramamosain</name>
    <name type="common">Mud crab</name>
    <dbReference type="NCBI Taxonomy" id="85552"/>
    <lineage>
        <taxon>Eukaryota</taxon>
        <taxon>Metazoa</taxon>
        <taxon>Ecdysozoa</taxon>
        <taxon>Arthropoda</taxon>
        <taxon>Crustacea</taxon>
        <taxon>Multicrustacea</taxon>
        <taxon>Malacostraca</taxon>
        <taxon>Eumalacostraca</taxon>
        <taxon>Eucarida</taxon>
        <taxon>Decapoda</taxon>
        <taxon>Pleocyemata</taxon>
        <taxon>Brachyura</taxon>
        <taxon>Eubrachyura</taxon>
        <taxon>Portunoidea</taxon>
        <taxon>Portunidae</taxon>
        <taxon>Portuninae</taxon>
        <taxon>Scylla</taxon>
    </lineage>
</organism>
<sequence>MQGLLPQQIFGRASRCCAGFRECEMCYESPSAGYSDKVIRKGTGLDLPATLLGPWSEKEQTTVDKSPPGLTGTCEDAKQGPGLGLQDTGAQ</sequence>
<comment type="caution">
    <text evidence="2">The sequence shown here is derived from an EMBL/GenBank/DDBJ whole genome shotgun (WGS) entry which is preliminary data.</text>
</comment>
<accession>A0AAW0SS56</accession>
<proteinExistence type="predicted"/>
<protein>
    <submittedName>
        <fullName evidence="2">Uncharacterized protein</fullName>
    </submittedName>
</protein>
<evidence type="ECO:0000313" key="3">
    <source>
        <dbReference type="Proteomes" id="UP001487740"/>
    </source>
</evidence>
<dbReference type="AlphaFoldDB" id="A0AAW0SS56"/>
<feature type="region of interest" description="Disordered" evidence="1">
    <location>
        <begin position="50"/>
        <end position="91"/>
    </location>
</feature>